<dbReference type="PROSITE" id="PS51257">
    <property type="entry name" value="PROKAR_LIPOPROTEIN"/>
    <property type="match status" value="1"/>
</dbReference>
<evidence type="ECO:0000256" key="2">
    <source>
        <dbReference type="SAM" id="SignalP"/>
    </source>
</evidence>
<keyword evidence="1" id="KW-1133">Transmembrane helix</keyword>
<reference evidence="3 4" key="1">
    <citation type="journal article" date="2021" name="MBio">
        <title>A New Model Trypanosomatid, Novymonas esmeraldas: Genomic Perception of Its 'Candidatus Pandoraea novymonadis' Endosymbiont.</title>
        <authorList>
            <person name="Zakharova A."/>
            <person name="Saura A."/>
            <person name="Butenko A."/>
            <person name="Podesvova L."/>
            <person name="Warmusova S."/>
            <person name="Kostygov A.Y."/>
            <person name="Nenarokova A."/>
            <person name="Lukes J."/>
            <person name="Opperdoes F.R."/>
            <person name="Yurchenko V."/>
        </authorList>
    </citation>
    <scope>NUCLEOTIDE SEQUENCE [LARGE SCALE GENOMIC DNA]</scope>
    <source>
        <strain evidence="3 4">E262AT.01</strain>
    </source>
</reference>
<evidence type="ECO:0000313" key="3">
    <source>
        <dbReference type="EMBL" id="KAK7195812.1"/>
    </source>
</evidence>
<evidence type="ECO:0000313" key="4">
    <source>
        <dbReference type="Proteomes" id="UP001430356"/>
    </source>
</evidence>
<accession>A0AAW0EP32</accession>
<dbReference type="Proteomes" id="UP001430356">
    <property type="component" value="Unassembled WGS sequence"/>
</dbReference>
<dbReference type="AlphaFoldDB" id="A0AAW0EP32"/>
<keyword evidence="1" id="KW-0472">Membrane</keyword>
<keyword evidence="1" id="KW-0812">Transmembrane</keyword>
<feature type="transmembrane region" description="Helical" evidence="1">
    <location>
        <begin position="557"/>
        <end position="578"/>
    </location>
</feature>
<sequence>MAPRSRWAAVALLVTAAALLSCVLSPCPATMAAANSDDLPKAGWGRPCLSPYDVCATVEVYQYWEEKKNRLSFSVDAFMSDPNAKGTLTVWIVADDPDISVAKEFHRVGMNAVVVHPRGSKATPSYLTCVNTSSPTDAQCWMTAACATELATASGTAGGIGNASHYTVDQTAHDLDWALRTLGDGRPNVVMAEGLSTVVALRLLQLHPDTSAAFVLVDFVNPLLFNPSAYFTNGGMDSAMQHLLALCDDRAACVGRLGASDGSWNRLRLLMDRAKAGTLPCAARLKWVEQKGNSVAFTGALRDVLARMLRYPVYPFATSKAELRNLVPSLLYRLQRCNDKDVVALNKLFDYLGSSKSYTCPDNGALQMHWLVNAFQLPATLPDLREHRSAAEAKYTVLPPADAFTAFHEAAAKFPRAPPRPATTVLPVNATQKILLLTADMDALLPGGAASQVALAFSKLGGSVQLRQLRGTGGQPSMLLLPCLVNNMIMLRDKGMWADEVQCTLDQTRTMDFVNSATDAYYGTADAWDFDVPNTDDRDAKGGGDGGQHSWSLWRTFAKLLLALLVLGGVGAGAYFGVRYMRARGAFPYNRVSDDFYENLHR</sequence>
<keyword evidence="4" id="KW-1185">Reference proteome</keyword>
<proteinExistence type="predicted"/>
<comment type="caution">
    <text evidence="3">The sequence shown here is derived from an EMBL/GenBank/DDBJ whole genome shotgun (WGS) entry which is preliminary data.</text>
</comment>
<dbReference type="Gene3D" id="3.40.50.1820">
    <property type="entry name" value="alpha/beta hydrolase"/>
    <property type="match status" value="1"/>
</dbReference>
<dbReference type="SUPFAM" id="SSF53474">
    <property type="entry name" value="alpha/beta-Hydrolases"/>
    <property type="match status" value="1"/>
</dbReference>
<organism evidence="3 4">
    <name type="scientific">Novymonas esmeraldas</name>
    <dbReference type="NCBI Taxonomy" id="1808958"/>
    <lineage>
        <taxon>Eukaryota</taxon>
        <taxon>Discoba</taxon>
        <taxon>Euglenozoa</taxon>
        <taxon>Kinetoplastea</taxon>
        <taxon>Metakinetoplastina</taxon>
        <taxon>Trypanosomatida</taxon>
        <taxon>Trypanosomatidae</taxon>
        <taxon>Novymonas</taxon>
    </lineage>
</organism>
<dbReference type="InterPro" id="IPR029058">
    <property type="entry name" value="AB_hydrolase_fold"/>
</dbReference>
<feature type="chain" id="PRO_5043687601" evidence="2">
    <location>
        <begin position="33"/>
        <end position="602"/>
    </location>
</feature>
<dbReference type="EMBL" id="JAECZO010000062">
    <property type="protein sequence ID" value="KAK7195812.1"/>
    <property type="molecule type" value="Genomic_DNA"/>
</dbReference>
<feature type="signal peptide" evidence="2">
    <location>
        <begin position="1"/>
        <end position="32"/>
    </location>
</feature>
<protein>
    <submittedName>
        <fullName evidence="3">Uncharacterized protein</fullName>
    </submittedName>
</protein>
<keyword evidence="2" id="KW-0732">Signal</keyword>
<name>A0AAW0EP32_9TRYP</name>
<evidence type="ECO:0000256" key="1">
    <source>
        <dbReference type="SAM" id="Phobius"/>
    </source>
</evidence>
<gene>
    <name evidence="3" type="ORF">NESM_000512300</name>
</gene>